<keyword evidence="5" id="KW-0732">Signal</keyword>
<comment type="catalytic activity">
    <reaction evidence="1">
        <text>Random hydrolysis of (1-&gt;6)-alpha-D-mannosidic linkages in unbranched (1-&gt;6)-mannans.</text>
        <dbReference type="EC" id="3.2.1.101"/>
    </reaction>
</comment>
<dbReference type="GO" id="GO:0008496">
    <property type="term" value="F:mannan endo-1,6-alpha-mannosidase activity"/>
    <property type="evidence" value="ECO:0007669"/>
    <property type="project" value="UniProtKB-EC"/>
</dbReference>
<dbReference type="AlphaFoldDB" id="A0A166NVT4"/>
<dbReference type="GO" id="GO:0012505">
    <property type="term" value="C:endomembrane system"/>
    <property type="evidence" value="ECO:0007669"/>
    <property type="project" value="UniProtKB-SubCell"/>
</dbReference>
<keyword evidence="7 11" id="KW-0472">Membrane</keyword>
<comment type="similarity">
    <text evidence="3">Belongs to the glycosyl hydrolase 76 family.</text>
</comment>
<evidence type="ECO:0000256" key="10">
    <source>
        <dbReference type="SAM" id="MobiDB-lite"/>
    </source>
</evidence>
<dbReference type="InterPro" id="IPR014480">
    <property type="entry name" value="Mannan-1_6-alpha_mannosidase"/>
</dbReference>
<evidence type="ECO:0000256" key="3">
    <source>
        <dbReference type="ARBA" id="ARBA00009699"/>
    </source>
</evidence>
<accession>A0A166NVT4</accession>
<protein>
    <recommendedName>
        <fullName evidence="4">mannan endo-1,6-alpha-mannosidase</fullName>
        <ecNumber evidence="4">3.2.1.101</ecNumber>
    </recommendedName>
</protein>
<keyword evidence="6 12" id="KW-0378">Hydrolase</keyword>
<dbReference type="Proteomes" id="UP000242877">
    <property type="component" value="Unassembled WGS sequence"/>
</dbReference>
<dbReference type="PANTHER" id="PTHR12145:SF36">
    <property type="entry name" value="MANNAN ENDO-1,6-ALPHA-MANNOSIDASE DCW1"/>
    <property type="match status" value="1"/>
</dbReference>
<comment type="caution">
    <text evidence="12">The sequence shown here is derived from an EMBL/GenBank/DDBJ whole genome shotgun (WGS) entry which is preliminary data.</text>
</comment>
<evidence type="ECO:0000256" key="7">
    <source>
        <dbReference type="ARBA" id="ARBA00023136"/>
    </source>
</evidence>
<name>A0A166NVT4_9EURO</name>
<dbReference type="GO" id="GO:0016052">
    <property type="term" value="P:carbohydrate catabolic process"/>
    <property type="evidence" value="ECO:0007669"/>
    <property type="project" value="InterPro"/>
</dbReference>
<feature type="transmembrane region" description="Helical" evidence="11">
    <location>
        <begin position="342"/>
        <end position="362"/>
    </location>
</feature>
<feature type="region of interest" description="Disordered" evidence="10">
    <location>
        <begin position="304"/>
        <end position="335"/>
    </location>
</feature>
<evidence type="ECO:0000256" key="2">
    <source>
        <dbReference type="ARBA" id="ARBA00004308"/>
    </source>
</evidence>
<dbReference type="Gene3D" id="1.50.10.20">
    <property type="match status" value="1"/>
</dbReference>
<keyword evidence="13" id="KW-1185">Reference proteome</keyword>
<evidence type="ECO:0000313" key="12">
    <source>
        <dbReference type="EMBL" id="KZZ92760.1"/>
    </source>
</evidence>
<organism evidence="12 13">
    <name type="scientific">Ascosphaera apis ARSEF 7405</name>
    <dbReference type="NCBI Taxonomy" id="392613"/>
    <lineage>
        <taxon>Eukaryota</taxon>
        <taxon>Fungi</taxon>
        <taxon>Dikarya</taxon>
        <taxon>Ascomycota</taxon>
        <taxon>Pezizomycotina</taxon>
        <taxon>Eurotiomycetes</taxon>
        <taxon>Eurotiomycetidae</taxon>
        <taxon>Onygenales</taxon>
        <taxon>Ascosphaeraceae</taxon>
        <taxon>Ascosphaera</taxon>
    </lineage>
</organism>
<keyword evidence="11" id="KW-1133">Transmembrane helix</keyword>
<evidence type="ECO:0000256" key="8">
    <source>
        <dbReference type="ARBA" id="ARBA00023180"/>
    </source>
</evidence>
<keyword evidence="11" id="KW-0812">Transmembrane</keyword>
<evidence type="ECO:0000256" key="1">
    <source>
        <dbReference type="ARBA" id="ARBA00001452"/>
    </source>
</evidence>
<comment type="subcellular location">
    <subcellularLocation>
        <location evidence="2">Endomembrane system</location>
    </subcellularLocation>
</comment>
<evidence type="ECO:0000256" key="11">
    <source>
        <dbReference type="SAM" id="Phobius"/>
    </source>
</evidence>
<dbReference type="EC" id="3.2.1.101" evidence="4"/>
<dbReference type="FunFam" id="1.50.10.20:FF:000006">
    <property type="entry name" value="Mannan endo-1,6-alpha-mannosidase"/>
    <property type="match status" value="1"/>
</dbReference>
<dbReference type="OrthoDB" id="4187847at2759"/>
<proteinExistence type="inferred from homology"/>
<dbReference type="EMBL" id="AZGZ01000010">
    <property type="protein sequence ID" value="KZZ92760.1"/>
    <property type="molecule type" value="Genomic_DNA"/>
</dbReference>
<dbReference type="SUPFAM" id="SSF48208">
    <property type="entry name" value="Six-hairpin glycosidases"/>
    <property type="match status" value="1"/>
</dbReference>
<dbReference type="InterPro" id="IPR008928">
    <property type="entry name" value="6-hairpin_glycosidase_sf"/>
</dbReference>
<dbReference type="Pfam" id="PF03663">
    <property type="entry name" value="Glyco_hydro_76"/>
    <property type="match status" value="1"/>
</dbReference>
<reference evidence="12 13" key="1">
    <citation type="journal article" date="2016" name="Genome Biol. Evol.">
        <title>Divergent and convergent evolution of fungal pathogenicity.</title>
        <authorList>
            <person name="Shang Y."/>
            <person name="Xiao G."/>
            <person name="Zheng P."/>
            <person name="Cen K."/>
            <person name="Zhan S."/>
            <person name="Wang C."/>
        </authorList>
    </citation>
    <scope>NUCLEOTIDE SEQUENCE [LARGE SCALE GENOMIC DNA]</scope>
    <source>
        <strain evidence="12 13">ARSEF 7405</strain>
    </source>
</reference>
<gene>
    <name evidence="12" type="ORF">AAP_02841</name>
</gene>
<keyword evidence="9" id="KW-0326">Glycosidase</keyword>
<dbReference type="GO" id="GO:0009272">
    <property type="term" value="P:fungal-type cell wall biogenesis"/>
    <property type="evidence" value="ECO:0007669"/>
    <property type="project" value="TreeGrafter"/>
</dbReference>
<evidence type="ECO:0000256" key="5">
    <source>
        <dbReference type="ARBA" id="ARBA00022729"/>
    </source>
</evidence>
<dbReference type="VEuPathDB" id="FungiDB:AAP_02841"/>
<dbReference type="InterPro" id="IPR005198">
    <property type="entry name" value="Glyco_hydro_76"/>
</dbReference>
<keyword evidence="8" id="KW-0325">Glycoprotein</keyword>
<dbReference type="PANTHER" id="PTHR12145">
    <property type="entry name" value="MANNAN ENDO-1,6-ALPHA-MANNOSIDASE DCW1"/>
    <property type="match status" value="1"/>
</dbReference>
<evidence type="ECO:0000256" key="4">
    <source>
        <dbReference type="ARBA" id="ARBA00012350"/>
    </source>
</evidence>
<evidence type="ECO:0000256" key="6">
    <source>
        <dbReference type="ARBA" id="ARBA00022801"/>
    </source>
</evidence>
<sequence>MVIKGVMHQTGAGNDFKPANQSHDLGNDDQAFWAMAAMSAAENKFPNPPKDDPQWLELVQAVFNEQAADWNKRKDTCGGGMMWQIFEYNNGFGYKNTISNGCFFNMGARLAAYTGNKTYADWAEKAFDWTHDIGLITHEWQFLDGTYTTSNLNCTKMNPLRWSYNAGVFLNGAAAMYRFTNESDLWKERLQNIANGLRDVFFNDQGIMNEITCEPAQTCNNDQQTFKAHTSRWMAATIKQAPFLTDQLMPLLRNSSIAAAKQCSGPGNACGLEWTKEDQYDGINGPGEQMAALQVFLSNLIKTAKPPADSETGDSRGDPSAGTSSNQPTIKPPATITQKDKAGAVILTIIMVVATIFGTVWVSMG</sequence>
<evidence type="ECO:0000256" key="9">
    <source>
        <dbReference type="ARBA" id="ARBA00023295"/>
    </source>
</evidence>
<evidence type="ECO:0000313" key="13">
    <source>
        <dbReference type="Proteomes" id="UP000242877"/>
    </source>
</evidence>